<dbReference type="Proteomes" id="UP000265955">
    <property type="component" value="Unassembled WGS sequence"/>
</dbReference>
<keyword evidence="4" id="KW-1185">Reference proteome</keyword>
<feature type="domain" description="Beta-lactamase-related" evidence="2">
    <location>
        <begin position="33"/>
        <end position="378"/>
    </location>
</feature>
<sequence length="383" mass="41869">MRLLTMISAITCLFAANSYAAGGRDQSRIGETVDNTIRPVMHTYDIPGMAIAVTVNGKRYFYNYGIASRESKHPIASKTLFEIGSITKTFTATLAAYAQVNGKLSLSDSPGKYFPSLQGSSFDKLTLLNLGTHTPGGLPLQVPDNINNTNQLIDYFKVWQPAYPPGTHRTYSNPGIGMLGMIAAKSMQQSFDDALEKKLFPALGMVNSFINVPSDRMKDYAQGYTKKDAPVRMNPGVLASEAYAVKSSTIDMIGFLEANMQLAKLDAKLQRAIDETHKGYFKSGEMTQSLIWEQYSYPLTLKKLLAGNADTMIYQPTTVTTLSPPLPPQTDVLINKTGSTNGFAAYVAFIPAQKLGIVILANKNYPIDARVTAAYHILTSLDK</sequence>
<reference evidence="4" key="1">
    <citation type="submission" date="2018-09" db="EMBL/GenBank/DDBJ databases">
        <authorList>
            <person name="Zhu H."/>
        </authorList>
    </citation>
    <scope>NUCLEOTIDE SEQUENCE [LARGE SCALE GENOMIC DNA]</scope>
    <source>
        <strain evidence="4">K1R23-30</strain>
    </source>
</reference>
<evidence type="ECO:0000256" key="1">
    <source>
        <dbReference type="SAM" id="SignalP"/>
    </source>
</evidence>
<evidence type="ECO:0000313" key="3">
    <source>
        <dbReference type="EMBL" id="RJF92348.1"/>
    </source>
</evidence>
<dbReference type="InterPro" id="IPR012338">
    <property type="entry name" value="Beta-lactam/transpept-like"/>
</dbReference>
<keyword evidence="1" id="KW-0732">Signal</keyword>
<dbReference type="NCBIfam" id="NF033085">
    <property type="entry name" value="bla_class_C"/>
    <property type="match status" value="1"/>
</dbReference>
<dbReference type="OrthoDB" id="5377431at2"/>
<comment type="caution">
    <text evidence="3">The sequence shown here is derived from an EMBL/GenBank/DDBJ whole genome shotgun (WGS) entry which is preliminary data.</text>
</comment>
<evidence type="ECO:0000259" key="2">
    <source>
        <dbReference type="Pfam" id="PF00144"/>
    </source>
</evidence>
<proteinExistence type="predicted"/>
<gene>
    <name evidence="3" type="ORF">D3871_27380</name>
</gene>
<dbReference type="PANTHER" id="PTHR46825">
    <property type="entry name" value="D-ALANYL-D-ALANINE-CARBOXYPEPTIDASE/ENDOPEPTIDASE AMPH"/>
    <property type="match status" value="1"/>
</dbReference>
<dbReference type="RefSeq" id="WP_119772233.1">
    <property type="nucleotide sequence ID" value="NZ_QYUO01000003.1"/>
</dbReference>
<dbReference type="EMBL" id="QYUO01000003">
    <property type="protein sequence ID" value="RJF92348.1"/>
    <property type="molecule type" value="Genomic_DNA"/>
</dbReference>
<dbReference type="SUPFAM" id="SSF56601">
    <property type="entry name" value="beta-lactamase/transpeptidase-like"/>
    <property type="match status" value="1"/>
</dbReference>
<evidence type="ECO:0000313" key="4">
    <source>
        <dbReference type="Proteomes" id="UP000265955"/>
    </source>
</evidence>
<dbReference type="AlphaFoldDB" id="A0A3A3FIY6"/>
<dbReference type="Gene3D" id="3.40.710.10">
    <property type="entry name" value="DD-peptidase/beta-lactamase superfamily"/>
    <property type="match status" value="1"/>
</dbReference>
<protein>
    <submittedName>
        <fullName evidence="3">Beta-lactamase</fullName>
    </submittedName>
</protein>
<dbReference type="InterPro" id="IPR001466">
    <property type="entry name" value="Beta-lactam-related"/>
</dbReference>
<dbReference type="InterPro" id="IPR050491">
    <property type="entry name" value="AmpC-like"/>
</dbReference>
<feature type="chain" id="PRO_5017275037" evidence="1">
    <location>
        <begin position="21"/>
        <end position="383"/>
    </location>
</feature>
<organism evidence="3 4">
    <name type="scientific">Noviherbaspirillum saxi</name>
    <dbReference type="NCBI Taxonomy" id="2320863"/>
    <lineage>
        <taxon>Bacteria</taxon>
        <taxon>Pseudomonadati</taxon>
        <taxon>Pseudomonadota</taxon>
        <taxon>Betaproteobacteria</taxon>
        <taxon>Burkholderiales</taxon>
        <taxon>Oxalobacteraceae</taxon>
        <taxon>Noviherbaspirillum</taxon>
    </lineage>
</organism>
<feature type="signal peptide" evidence="1">
    <location>
        <begin position="1"/>
        <end position="20"/>
    </location>
</feature>
<name>A0A3A3FIY6_9BURK</name>
<dbReference type="InterPro" id="IPR058136">
    <property type="entry name" value="AmpC"/>
</dbReference>
<dbReference type="Pfam" id="PF00144">
    <property type="entry name" value="Beta-lactamase"/>
    <property type="match status" value="1"/>
</dbReference>
<accession>A0A3A3FIY6</accession>
<dbReference type="PANTHER" id="PTHR46825:SF8">
    <property type="entry name" value="BETA-LACTAMASE-RELATED"/>
    <property type="match status" value="1"/>
</dbReference>